<dbReference type="Pfam" id="PF00732">
    <property type="entry name" value="GMC_oxred_N"/>
    <property type="match status" value="1"/>
</dbReference>
<dbReference type="InterPro" id="IPR036188">
    <property type="entry name" value="FAD/NAD-bd_sf"/>
</dbReference>
<evidence type="ECO:0000313" key="10">
    <source>
        <dbReference type="Proteomes" id="UP000563426"/>
    </source>
</evidence>
<evidence type="ECO:0000256" key="2">
    <source>
        <dbReference type="ARBA" id="ARBA00010790"/>
    </source>
</evidence>
<dbReference type="AlphaFoldDB" id="A0A7Y4NSL7"/>
<dbReference type="PANTHER" id="PTHR42784">
    <property type="entry name" value="PYRANOSE 2-OXIDASE"/>
    <property type="match status" value="1"/>
</dbReference>
<protein>
    <submittedName>
        <fullName evidence="9">GMC family oxidoreductase</fullName>
    </submittedName>
</protein>
<proteinExistence type="inferred from homology"/>
<dbReference type="GO" id="GO:0016614">
    <property type="term" value="F:oxidoreductase activity, acting on CH-OH group of donors"/>
    <property type="evidence" value="ECO:0007669"/>
    <property type="project" value="InterPro"/>
</dbReference>
<evidence type="ECO:0000313" key="9">
    <source>
        <dbReference type="EMBL" id="NOK35649.1"/>
    </source>
</evidence>
<dbReference type="InterPro" id="IPR051473">
    <property type="entry name" value="P2Ox-like"/>
</dbReference>
<evidence type="ECO:0000256" key="4">
    <source>
        <dbReference type="ARBA" id="ARBA00022827"/>
    </source>
</evidence>
<reference evidence="9 10" key="1">
    <citation type="submission" date="2020-05" db="EMBL/GenBank/DDBJ databases">
        <authorList>
            <person name="Whitworth D."/>
        </authorList>
    </citation>
    <scope>NUCLEOTIDE SEQUENCE [LARGE SCALE GENOMIC DNA]</scope>
    <source>
        <strain evidence="9 10">AB043B</strain>
    </source>
</reference>
<dbReference type="InterPro" id="IPR007867">
    <property type="entry name" value="GMC_OxRtase_C"/>
</dbReference>
<feature type="domain" description="Glucose-methanol-choline oxidoreductase C-terminal" evidence="8">
    <location>
        <begin position="420"/>
        <end position="474"/>
    </location>
</feature>
<dbReference type="RefSeq" id="WP_171436308.1">
    <property type="nucleotide sequence ID" value="NZ_JABFJV010000121.1"/>
</dbReference>
<evidence type="ECO:0000259" key="8">
    <source>
        <dbReference type="Pfam" id="PF05199"/>
    </source>
</evidence>
<comment type="similarity">
    <text evidence="2">Belongs to the GMC oxidoreductase family.</text>
</comment>
<keyword evidence="5" id="KW-0560">Oxidoreductase</keyword>
<dbReference type="PANTHER" id="PTHR42784:SF1">
    <property type="entry name" value="PYRANOSE 2-OXIDASE"/>
    <property type="match status" value="1"/>
</dbReference>
<evidence type="ECO:0000259" key="7">
    <source>
        <dbReference type="Pfam" id="PF01494"/>
    </source>
</evidence>
<evidence type="ECO:0000256" key="1">
    <source>
        <dbReference type="ARBA" id="ARBA00001974"/>
    </source>
</evidence>
<comment type="caution">
    <text evidence="9">The sequence shown here is derived from an EMBL/GenBank/DDBJ whole genome shotgun (WGS) entry which is preliminary data.</text>
</comment>
<feature type="domain" description="Glucose-methanol-choline oxidoreductase N-terminal" evidence="6">
    <location>
        <begin position="56"/>
        <end position="288"/>
    </location>
</feature>
<name>A0A7Y4NSL7_9BACT</name>
<keyword evidence="3" id="KW-0285">Flavoprotein</keyword>
<dbReference type="Pfam" id="PF05199">
    <property type="entry name" value="GMC_oxred_C"/>
    <property type="match status" value="1"/>
</dbReference>
<dbReference type="InterPro" id="IPR000172">
    <property type="entry name" value="GMC_OxRdtase_N"/>
</dbReference>
<accession>A0A7Y4NSL7</accession>
<dbReference type="InterPro" id="IPR002938">
    <property type="entry name" value="FAD-bd"/>
</dbReference>
<dbReference type="PRINTS" id="PR00420">
    <property type="entry name" value="RNGMNOXGNASE"/>
</dbReference>
<evidence type="ECO:0000256" key="5">
    <source>
        <dbReference type="ARBA" id="ARBA00023002"/>
    </source>
</evidence>
<dbReference type="SUPFAM" id="SSF51905">
    <property type="entry name" value="FAD/NAD(P)-binding domain"/>
    <property type="match status" value="1"/>
</dbReference>
<dbReference type="GO" id="GO:0071949">
    <property type="term" value="F:FAD binding"/>
    <property type="evidence" value="ECO:0007669"/>
    <property type="project" value="InterPro"/>
</dbReference>
<evidence type="ECO:0000256" key="3">
    <source>
        <dbReference type="ARBA" id="ARBA00022630"/>
    </source>
</evidence>
<keyword evidence="4" id="KW-0274">FAD</keyword>
<evidence type="ECO:0000259" key="6">
    <source>
        <dbReference type="Pfam" id="PF00732"/>
    </source>
</evidence>
<comment type="cofactor">
    <cofactor evidence="1">
        <name>FAD</name>
        <dbReference type="ChEBI" id="CHEBI:57692"/>
    </cofactor>
</comment>
<dbReference type="Gene3D" id="3.50.50.60">
    <property type="entry name" value="FAD/NAD(P)-binding domain"/>
    <property type="match status" value="2"/>
</dbReference>
<feature type="domain" description="FAD-binding" evidence="7">
    <location>
        <begin position="8"/>
        <end position="50"/>
    </location>
</feature>
<dbReference type="EMBL" id="JABFJV010000121">
    <property type="protein sequence ID" value="NOK35649.1"/>
    <property type="molecule type" value="Genomic_DNA"/>
</dbReference>
<organism evidence="9 10">
    <name type="scientific">Corallococcus exercitus</name>
    <dbReference type="NCBI Taxonomy" id="2316736"/>
    <lineage>
        <taxon>Bacteria</taxon>
        <taxon>Pseudomonadati</taxon>
        <taxon>Myxococcota</taxon>
        <taxon>Myxococcia</taxon>
        <taxon>Myxococcales</taxon>
        <taxon>Cystobacterineae</taxon>
        <taxon>Myxococcaceae</taxon>
        <taxon>Corallococcus</taxon>
    </lineage>
</organism>
<gene>
    <name evidence="9" type="ORF">HMI49_20835</name>
</gene>
<dbReference type="Pfam" id="PF01494">
    <property type="entry name" value="FAD_binding_3"/>
    <property type="match status" value="1"/>
</dbReference>
<dbReference type="Proteomes" id="UP000563426">
    <property type="component" value="Unassembled WGS sequence"/>
</dbReference>
<sequence length="507" mass="55237">MSPRPRSCDVVIIGSGPGGSTLAHGLSRRGARVLVVEAGDFLRPDPSRADAPSIHMQEFMQGTQQQFVGGPSKFYGAALYRLREQDFQATTLETGESPAWPVRYDDLEPFYDEAERLYGVRGSTHEDPSEPPRSRPFPHGPIEHEPYIAPIVERLRAQGLPVSYIPKAVDVGPGGQCVLCARCDGHYCQRDAKMDAEIAALRPALATGRVQLLTRTQCLRVLTTPDGRRATGVLLRQDDETWQVDADVVAVCAGFAQTPLLLRRSRNAAHPEGIGNASGCLGRYLAGHTAGLVFPMRGLKRVPDLHQKTFAINAFYGPSAEWPFPLGVIQAAGQLPLWKSVPAVVSPFVKFIVERSVTCFLMTEAVGTRESGFVFQGDDIVRMEPPRPNVKTFRRLRRLAIDIFKKAGFPFVVAPRSPADLWHLVGTARFGDDPATSVLDPHCRVHGMDNLYVVDSCFLPSAGAVNTTLTVIAMSLRVAERIAARVSPSASLSPAPSARLAPPRPEP</sequence>
<keyword evidence="10" id="KW-1185">Reference proteome</keyword>